<evidence type="ECO:0000313" key="2">
    <source>
        <dbReference type="EMBL" id="CAD8114561.1"/>
    </source>
</evidence>
<accession>A0A8S1QHS8</accession>
<evidence type="ECO:0000313" key="3">
    <source>
        <dbReference type="Proteomes" id="UP000688137"/>
    </source>
</evidence>
<dbReference type="Proteomes" id="UP000688137">
    <property type="component" value="Unassembled WGS sequence"/>
</dbReference>
<feature type="compositionally biased region" description="Polar residues" evidence="1">
    <location>
        <begin position="109"/>
        <end position="124"/>
    </location>
</feature>
<keyword evidence="3" id="KW-1185">Reference proteome</keyword>
<gene>
    <name evidence="2" type="ORF">PPRIM_AZ9-3.1.T1600072</name>
</gene>
<name>A0A8S1QHS8_PARPR</name>
<feature type="compositionally biased region" description="Polar residues" evidence="1">
    <location>
        <begin position="315"/>
        <end position="324"/>
    </location>
</feature>
<feature type="compositionally biased region" description="Low complexity" evidence="1">
    <location>
        <begin position="303"/>
        <end position="314"/>
    </location>
</feature>
<feature type="compositionally biased region" description="Basic and acidic residues" evidence="1">
    <location>
        <begin position="128"/>
        <end position="137"/>
    </location>
</feature>
<comment type="caution">
    <text evidence="2">The sequence shown here is derived from an EMBL/GenBank/DDBJ whole genome shotgun (WGS) entry which is preliminary data.</text>
</comment>
<dbReference type="OMA" id="WEQGSKP"/>
<sequence length="430" mass="51178">MKRIYNNNQQINRPLYQQGYKVQDQVVPQGIAFFSTSGKRHYPDFQRGELETYQGMQHLFDPPKRLAQDYDRSLNTKDIDGAVTNTLRSKVVKNMELAQVYKQEKQKSLWEQGSKPSDVDSQAYQPRMKWDENDPYKNRSAIYTNNQDSKRKLDDLSDKHLDTIQYPDSTNYKHNQQFLESQHQKQLYPQSYDDPNLIAQRQQTQNQQQFIQLQNSQSQPNLVVLPQNNQILNQSEQVYQQPQQYQYSIDDERQRQQQLLMQKQWEQQRMESLQKLQQQQNDRIREQQNLKMQQDQDYQIIQQQRQQSLNQKQQYAQDLRQQQENNKEGSFRKGFTPPPASKSELIGAILSPPKLQKSQGFDGDKNQNMRDSLTKEIEENERKLVINRFRPHELQQYIYDMKNGRIGGSKTRNNPTFMSYAGQQLVNQQQ</sequence>
<dbReference type="AlphaFoldDB" id="A0A8S1QHS8"/>
<reference evidence="2" key="1">
    <citation type="submission" date="2021-01" db="EMBL/GenBank/DDBJ databases">
        <authorList>
            <consortium name="Genoscope - CEA"/>
            <person name="William W."/>
        </authorList>
    </citation>
    <scope>NUCLEOTIDE SEQUENCE</scope>
</reference>
<proteinExistence type="predicted"/>
<organism evidence="2 3">
    <name type="scientific">Paramecium primaurelia</name>
    <dbReference type="NCBI Taxonomy" id="5886"/>
    <lineage>
        <taxon>Eukaryota</taxon>
        <taxon>Sar</taxon>
        <taxon>Alveolata</taxon>
        <taxon>Ciliophora</taxon>
        <taxon>Intramacronucleata</taxon>
        <taxon>Oligohymenophorea</taxon>
        <taxon>Peniculida</taxon>
        <taxon>Parameciidae</taxon>
        <taxon>Paramecium</taxon>
    </lineage>
</organism>
<protein>
    <submittedName>
        <fullName evidence="2">Uncharacterized protein</fullName>
    </submittedName>
</protein>
<dbReference type="EMBL" id="CAJJDM010000165">
    <property type="protein sequence ID" value="CAD8114561.1"/>
    <property type="molecule type" value="Genomic_DNA"/>
</dbReference>
<feature type="region of interest" description="Disordered" evidence="1">
    <location>
        <begin position="105"/>
        <end position="149"/>
    </location>
</feature>
<feature type="region of interest" description="Disordered" evidence="1">
    <location>
        <begin position="303"/>
        <end position="344"/>
    </location>
</feature>
<evidence type="ECO:0000256" key="1">
    <source>
        <dbReference type="SAM" id="MobiDB-lite"/>
    </source>
</evidence>